<sequence length="104" mass="10983">MAARAADVFRAINLAGTFDRLMFSKPHLDGHAGMANRANSGRGTNDYGQHRAADPRPARPHLLAKANHNGQVAASSESAGLPATVVVFERCGRTGWSIEFVAAA</sequence>
<dbReference type="EMBL" id="CP017241">
    <property type="protein sequence ID" value="APO73212.1"/>
    <property type="molecule type" value="Genomic_DNA"/>
</dbReference>
<feature type="compositionally biased region" description="Polar residues" evidence="1">
    <location>
        <begin position="37"/>
        <end position="47"/>
    </location>
</feature>
<evidence type="ECO:0000256" key="1">
    <source>
        <dbReference type="SAM" id="MobiDB-lite"/>
    </source>
</evidence>
<name>A0A1L5NZ75_RHIET</name>
<reference evidence="2 3" key="1">
    <citation type="submission" date="2016-09" db="EMBL/GenBank/DDBJ databases">
        <title>The complete genome sequences of Rhizobium gallicum, symbiovars gallicum and phaseoli, symbionts associated to common bean (Phaseolus vulgaris).</title>
        <authorList>
            <person name="Bustos P."/>
            <person name="Santamaria R.I."/>
            <person name="Perez-Carrascal O.M."/>
            <person name="Juarez S."/>
            <person name="Lozano L."/>
            <person name="Martinez-Flores I."/>
            <person name="Martinez-Romero E."/>
            <person name="Cevallos M."/>
            <person name="Romero D."/>
            <person name="Davila G."/>
            <person name="Gonzalez V."/>
        </authorList>
    </citation>
    <scope>NUCLEOTIDE SEQUENCE [LARGE SCALE GENOMIC DNA]</scope>
    <source>
        <strain evidence="2 3">8C-3</strain>
    </source>
</reference>
<feature type="region of interest" description="Disordered" evidence="1">
    <location>
        <begin position="33"/>
        <end position="55"/>
    </location>
</feature>
<proteinExistence type="predicted"/>
<gene>
    <name evidence="2" type="ORF">AM571_CH00360</name>
</gene>
<dbReference type="AlphaFoldDB" id="A0A1L5NZ75"/>
<evidence type="ECO:0000313" key="2">
    <source>
        <dbReference type="EMBL" id="APO73212.1"/>
    </source>
</evidence>
<dbReference type="Proteomes" id="UP000185109">
    <property type="component" value="Chromosome"/>
</dbReference>
<protein>
    <submittedName>
        <fullName evidence="2">Uncharacterized protein</fullName>
    </submittedName>
</protein>
<evidence type="ECO:0000313" key="3">
    <source>
        <dbReference type="Proteomes" id="UP000185109"/>
    </source>
</evidence>
<accession>A0A1L5NZ75</accession>
<organism evidence="2 3">
    <name type="scientific">Rhizobium etli 8C-3</name>
    <dbReference type="NCBI Taxonomy" id="538025"/>
    <lineage>
        <taxon>Bacteria</taxon>
        <taxon>Pseudomonadati</taxon>
        <taxon>Pseudomonadota</taxon>
        <taxon>Alphaproteobacteria</taxon>
        <taxon>Hyphomicrobiales</taxon>
        <taxon>Rhizobiaceae</taxon>
        <taxon>Rhizobium/Agrobacterium group</taxon>
        <taxon>Rhizobium</taxon>
    </lineage>
</organism>